<evidence type="ECO:0000256" key="13">
    <source>
        <dbReference type="ARBA" id="ARBA00081881"/>
    </source>
</evidence>
<evidence type="ECO:0000256" key="4">
    <source>
        <dbReference type="ARBA" id="ARBA00022664"/>
    </source>
</evidence>
<dbReference type="SUPFAM" id="SSF75471">
    <property type="entry name" value="YhbY-like"/>
    <property type="match status" value="3"/>
</dbReference>
<dbReference type="InterPro" id="IPR045278">
    <property type="entry name" value="CRS1/CFM2/CFM3"/>
</dbReference>
<feature type="region of interest" description="Disordered" evidence="16">
    <location>
        <begin position="22"/>
        <end position="72"/>
    </location>
</feature>
<feature type="coiled-coil region" evidence="15">
    <location>
        <begin position="560"/>
        <end position="587"/>
    </location>
</feature>
<dbReference type="SMART" id="SM01103">
    <property type="entry name" value="CRS1_YhbY"/>
    <property type="match status" value="3"/>
</dbReference>
<evidence type="ECO:0000256" key="8">
    <source>
        <dbReference type="ARBA" id="ARBA00023187"/>
    </source>
</evidence>
<protein>
    <recommendedName>
        <fullName evidence="12">CRM-domain containing factor CFM3, chloroplastic/mitochondrial</fullName>
    </recommendedName>
    <alternativeName>
        <fullName evidence="13">Protein CRM FAMILY MEMBER 3</fullName>
    </alternativeName>
</protein>
<dbReference type="GO" id="GO:0009507">
    <property type="term" value="C:chloroplast"/>
    <property type="evidence" value="ECO:0007669"/>
    <property type="project" value="UniProtKB-SubCell"/>
</dbReference>
<evidence type="ECO:0000259" key="17">
    <source>
        <dbReference type="PROSITE" id="PS51295"/>
    </source>
</evidence>
<dbReference type="AlphaFoldDB" id="A0A2H9ZZV0"/>
<keyword evidence="6 14" id="KW-0694">RNA-binding</keyword>
<evidence type="ECO:0000256" key="1">
    <source>
        <dbReference type="ARBA" id="ARBA00004229"/>
    </source>
</evidence>
<feature type="domain" description="CRM" evidence="17">
    <location>
        <begin position="398"/>
        <end position="495"/>
    </location>
</feature>
<accession>A0A2H9ZZV0</accession>
<name>A0A2H9ZZV0_9ASPA</name>
<keyword evidence="15" id="KW-0175">Coiled coil</keyword>
<reference evidence="18 19" key="1">
    <citation type="journal article" date="2017" name="Nature">
        <title>The Apostasia genome and the evolution of orchids.</title>
        <authorList>
            <person name="Zhang G.Q."/>
            <person name="Liu K.W."/>
            <person name="Li Z."/>
            <person name="Lohaus R."/>
            <person name="Hsiao Y.Y."/>
            <person name="Niu S.C."/>
            <person name="Wang J.Y."/>
            <person name="Lin Y.C."/>
            <person name="Xu Q."/>
            <person name="Chen L.J."/>
            <person name="Yoshida K."/>
            <person name="Fujiwara S."/>
            <person name="Wang Z.W."/>
            <person name="Zhang Y.Q."/>
            <person name="Mitsuda N."/>
            <person name="Wang M."/>
            <person name="Liu G.H."/>
            <person name="Pecoraro L."/>
            <person name="Huang H.X."/>
            <person name="Xiao X.J."/>
            <person name="Lin M."/>
            <person name="Wu X.Y."/>
            <person name="Wu W.L."/>
            <person name="Chen Y.Y."/>
            <person name="Chang S.B."/>
            <person name="Sakamoto S."/>
            <person name="Ohme-Takagi M."/>
            <person name="Yagi M."/>
            <person name="Zeng S.J."/>
            <person name="Shen C.Y."/>
            <person name="Yeh C.M."/>
            <person name="Luo Y.B."/>
            <person name="Tsai W.C."/>
            <person name="Van de Peer Y."/>
            <person name="Liu Z.J."/>
        </authorList>
    </citation>
    <scope>NUCLEOTIDE SEQUENCE [LARGE SCALE GENOMIC DNA]</scope>
    <source>
        <strain evidence="19">cv. Shenzhen</strain>
        <tissue evidence="18">Stem</tissue>
    </source>
</reference>
<feature type="compositionally biased region" description="Low complexity" evidence="16">
    <location>
        <begin position="22"/>
        <end position="38"/>
    </location>
</feature>
<dbReference type="Gene3D" id="3.30.110.60">
    <property type="entry name" value="YhbY-like"/>
    <property type="match status" value="3"/>
</dbReference>
<evidence type="ECO:0000256" key="9">
    <source>
        <dbReference type="ARBA" id="ARBA00023274"/>
    </source>
</evidence>
<dbReference type="GO" id="GO:0003729">
    <property type="term" value="F:mRNA binding"/>
    <property type="evidence" value="ECO:0007669"/>
    <property type="project" value="InterPro"/>
</dbReference>
<dbReference type="PANTHER" id="PTHR31846">
    <property type="entry name" value="CRS1 / YHBY (CRM) DOMAIN-CONTAINING PROTEIN"/>
    <property type="match status" value="1"/>
</dbReference>
<evidence type="ECO:0000256" key="15">
    <source>
        <dbReference type="SAM" id="Coils"/>
    </source>
</evidence>
<sequence>MSPAYYSLLRCVSGSPSLSSYFFPSSSPSPAQPQSSPSRHLPCSALRLKSPKQNISRCRSSSPAPVSLSREAAGQSAIQRISEKLRSLGYIEDNVGSGPGDPPPTGPGSPGEIFIPTPYEIPKHRVGYTIDPSWGTPEHPVPEPGSGATIARFRELWKREKERESSQPARNDAKVPTVAELTLTRRELKRLRTLGIALTKRLKVGKAGITEGIVNGIHERWRRSEVVKIKCEDICLLNMKRTHQILETKTGGLVVWRSGSIVVLYRGTGYKYPYFHAGEEKNLSTYEESVESNVHHVAETDRRSGSLLTHGANTSSKSTASIVTPKYVAGVGSPNKLRFQLPGEAQLEEEAERLLDGLGPRFTDWWGYSPHPVDADLLPPIVLSYRKPFRLLPFGLKPKLTDREATILKRLSRHIPFHFALGRNKNLQGLAVSMLKLWEKCEVAKIAVKRGVQNTNSEMMAEELKKLTGGTLLSRDKDFIIFYRGKDFLPPVVSIAIEERRKLNCGDKKQMEEQISPSISIFSPKFLSTSPASDGEVHVAGNKERSLLAVRNAKSACSALRKVEAKLNWTKQKIEKTEKHLAEYEKLVEPSEVESDKEGISKEERYMLRRVGLRMKPFLLLGRRDVFDGTVENMHLHWKYRELVKIICNNRCIENVERDARTLESESGGILVAVERVSKGYAIIIFRGKNYRRPADLRPKTLLNKKEALKRALEAQRYKSLKLYALRLSENIDGFNHQVGVLFTNCSALLNSYCSL</sequence>
<comment type="subcellular location">
    <subcellularLocation>
        <location evidence="1">Plastid</location>
        <location evidence="1">Chloroplast</location>
    </subcellularLocation>
</comment>
<dbReference type="InterPro" id="IPR035920">
    <property type="entry name" value="YhbY-like_sf"/>
</dbReference>
<feature type="domain" description="CRM" evidence="17">
    <location>
        <begin position="181"/>
        <end position="277"/>
    </location>
</feature>
<dbReference type="Pfam" id="PF01985">
    <property type="entry name" value="CRS1_YhbY"/>
    <property type="match status" value="3"/>
</dbReference>
<evidence type="ECO:0000256" key="16">
    <source>
        <dbReference type="SAM" id="MobiDB-lite"/>
    </source>
</evidence>
<proteinExistence type="predicted"/>
<keyword evidence="5" id="KW-0677">Repeat</keyword>
<keyword evidence="2" id="KW-0150">Chloroplast</keyword>
<evidence type="ECO:0000256" key="2">
    <source>
        <dbReference type="ARBA" id="ARBA00022528"/>
    </source>
</evidence>
<dbReference type="OrthoDB" id="551352at2759"/>
<keyword evidence="19" id="KW-1185">Reference proteome</keyword>
<evidence type="ECO:0000256" key="7">
    <source>
        <dbReference type="ARBA" id="ARBA00022946"/>
    </source>
</evidence>
<evidence type="ECO:0000313" key="19">
    <source>
        <dbReference type="Proteomes" id="UP000236161"/>
    </source>
</evidence>
<dbReference type="InterPro" id="IPR001890">
    <property type="entry name" value="RNA-binding_CRM"/>
</dbReference>
<comment type="subunit">
    <text evidence="11">Interacts with RNA. Part of large ribonucleo-protein particles that contain CAF1 and/or CAF2, and RNC1.</text>
</comment>
<keyword evidence="7" id="KW-0809">Transit peptide</keyword>
<evidence type="ECO:0000256" key="11">
    <source>
        <dbReference type="ARBA" id="ARBA00064484"/>
    </source>
</evidence>
<comment type="function">
    <text evidence="10">Binds specific group II introns in chloroplasts and facilitates their splicing. Acts on subgroup IIB introns. The substrates of the subgroup IIB also require the CRM domain proteins CAF1 or CAF2, with a simultaneous binding of CFM3 and CAF1 or CAF2. May influence the biogenesis of the mitochondrial small ribosomal subunit.</text>
</comment>
<evidence type="ECO:0000256" key="10">
    <source>
        <dbReference type="ARBA" id="ARBA00055648"/>
    </source>
</evidence>
<keyword evidence="4" id="KW-0507">mRNA processing</keyword>
<keyword evidence="9" id="KW-0687">Ribonucleoprotein</keyword>
<evidence type="ECO:0000256" key="12">
    <source>
        <dbReference type="ARBA" id="ARBA00073361"/>
    </source>
</evidence>
<keyword evidence="8" id="KW-0508">mRNA splicing</keyword>
<dbReference type="GO" id="GO:0006397">
    <property type="term" value="P:mRNA processing"/>
    <property type="evidence" value="ECO:0007669"/>
    <property type="project" value="UniProtKB-KW"/>
</dbReference>
<evidence type="ECO:0000256" key="6">
    <source>
        <dbReference type="ARBA" id="ARBA00022884"/>
    </source>
</evidence>
<dbReference type="FunFam" id="3.30.110.60:FF:000002">
    <property type="entry name" value="CRS2-associated factor 1, chloroplastic"/>
    <property type="match status" value="2"/>
</dbReference>
<evidence type="ECO:0000256" key="5">
    <source>
        <dbReference type="ARBA" id="ARBA00022737"/>
    </source>
</evidence>
<feature type="domain" description="CRM" evidence="17">
    <location>
        <begin position="598"/>
        <end position="698"/>
    </location>
</feature>
<evidence type="ECO:0000256" key="14">
    <source>
        <dbReference type="PROSITE-ProRule" id="PRU00626"/>
    </source>
</evidence>
<dbReference type="FunFam" id="3.30.110.60:FF:000003">
    <property type="entry name" value="CRM-domain containing factor CFM3B, chloroplastic"/>
    <property type="match status" value="1"/>
</dbReference>
<evidence type="ECO:0000256" key="3">
    <source>
        <dbReference type="ARBA" id="ARBA00022640"/>
    </source>
</evidence>
<dbReference type="GO" id="GO:0000373">
    <property type="term" value="P:Group II intron splicing"/>
    <property type="evidence" value="ECO:0007669"/>
    <property type="project" value="UniProtKB-ARBA"/>
</dbReference>
<gene>
    <name evidence="18" type="ORF">AXF42_Ash016355</name>
</gene>
<organism evidence="18 19">
    <name type="scientific">Apostasia shenzhenica</name>
    <dbReference type="NCBI Taxonomy" id="1088818"/>
    <lineage>
        <taxon>Eukaryota</taxon>
        <taxon>Viridiplantae</taxon>
        <taxon>Streptophyta</taxon>
        <taxon>Embryophyta</taxon>
        <taxon>Tracheophyta</taxon>
        <taxon>Spermatophyta</taxon>
        <taxon>Magnoliopsida</taxon>
        <taxon>Liliopsida</taxon>
        <taxon>Asparagales</taxon>
        <taxon>Orchidaceae</taxon>
        <taxon>Apostasioideae</taxon>
        <taxon>Apostasia</taxon>
    </lineage>
</organism>
<evidence type="ECO:0000313" key="18">
    <source>
        <dbReference type="EMBL" id="PKA48839.1"/>
    </source>
</evidence>
<dbReference type="EMBL" id="KZ452102">
    <property type="protein sequence ID" value="PKA48839.1"/>
    <property type="molecule type" value="Genomic_DNA"/>
</dbReference>
<dbReference type="PROSITE" id="PS51295">
    <property type="entry name" value="CRM"/>
    <property type="match status" value="3"/>
</dbReference>
<dbReference type="Proteomes" id="UP000236161">
    <property type="component" value="Unassembled WGS sequence"/>
</dbReference>
<dbReference type="STRING" id="1088818.A0A2H9ZZV0"/>
<feature type="compositionally biased region" description="Polar residues" evidence="16">
    <location>
        <begin position="51"/>
        <end position="64"/>
    </location>
</feature>
<keyword evidence="3" id="KW-0934">Plastid</keyword>
<dbReference type="PANTHER" id="PTHR31846:SF20">
    <property type="entry name" value="CRM-DOMAIN CONTAINING FACTOR CFM2, CHLOROPLASTIC"/>
    <property type="match status" value="1"/>
</dbReference>
<dbReference type="GO" id="GO:1990904">
    <property type="term" value="C:ribonucleoprotein complex"/>
    <property type="evidence" value="ECO:0007669"/>
    <property type="project" value="UniProtKB-KW"/>
</dbReference>